<keyword evidence="4 6" id="KW-0464">Manganese</keyword>
<dbReference type="OrthoDB" id="9775607at2"/>
<comment type="cofactor">
    <cofactor evidence="6">
        <name>Mn(2+)</name>
        <dbReference type="ChEBI" id="CHEBI:29035"/>
    </cofactor>
</comment>
<accession>A0A0H4VRW6</accession>
<dbReference type="STRING" id="1379910.TH63_14315"/>
<feature type="domain" description="Amidohydrolase-related" evidence="7">
    <location>
        <begin position="46"/>
        <end position="326"/>
    </location>
</feature>
<dbReference type="EMBL" id="CP010777">
    <property type="protein sequence ID" value="AKQ46539.1"/>
    <property type="molecule type" value="Genomic_DNA"/>
</dbReference>
<sequence>MATPRFFKVSGNIIDVLRQEIFQGTVEVMDGQIVRIVREPVTQTQYLLPGFIDAHVHVESSMLVPSEFARLAVVHGTVATVSDPHEIGNVLGLKGVEYMLDNGKKVPFKFFFGAPSCVPATPFETAGAEITPEDIEELFLRPEVKYLAEMMNWPGVLHQDELVMQKITLAQKFDKQVDGHAPGLRGDQAAAYAAAGITTDHECFTADEALDKLAVGMKILIREGSAAKNFEALIELLSEHSANIMFCSDDKHPDNLVESHINELVKRALAKGHDLFHILQAACVNPVRHYKLEVGLLQEKDPADFIVIDNPQDFNILQTYINGKLVAENGKTKIEFTPSEVINNFHAERKTVEQFRLPAEGPTRIRVIEPYDGQLITGLVTTDGKLENGNLVSDVKFDILKMTVVNRYQNAEPAIAFIKNFGLKRGAIASSVGHDSHNIIAVGADDESICRAVNLLIDAKGGISVVDGAREEILPLPVAGIMSAEDGYWVAEQYAKLDRAAKDLGSTLNSPFMTLSFMALLVIPALKLSDKGLFDGQNFQFVDVIADE</sequence>
<dbReference type="Pfam" id="PF13382">
    <property type="entry name" value="Adenine_deam_C"/>
    <property type="match status" value="1"/>
</dbReference>
<dbReference type="InterPro" id="IPR011059">
    <property type="entry name" value="Metal-dep_hydrolase_composite"/>
</dbReference>
<keyword evidence="3 6" id="KW-0378">Hydrolase</keyword>
<dbReference type="InterPro" id="IPR006680">
    <property type="entry name" value="Amidohydro-rel"/>
</dbReference>
<dbReference type="RefSeq" id="WP_048921537.1">
    <property type="nucleotide sequence ID" value="NZ_CP010777.1"/>
</dbReference>
<evidence type="ECO:0000256" key="6">
    <source>
        <dbReference type="HAMAP-Rule" id="MF_01518"/>
    </source>
</evidence>
<organism evidence="9 10">
    <name type="scientific">Rufibacter radiotolerans</name>
    <dbReference type="NCBI Taxonomy" id="1379910"/>
    <lineage>
        <taxon>Bacteria</taxon>
        <taxon>Pseudomonadati</taxon>
        <taxon>Bacteroidota</taxon>
        <taxon>Cytophagia</taxon>
        <taxon>Cytophagales</taxon>
        <taxon>Hymenobacteraceae</taxon>
        <taxon>Rufibacter</taxon>
    </lineage>
</organism>
<dbReference type="AlphaFoldDB" id="A0A0H4VRW6"/>
<dbReference type="KEGG" id="ruf:TH63_14315"/>
<reference evidence="9 10" key="1">
    <citation type="submission" date="2015-01" db="EMBL/GenBank/DDBJ databases">
        <title>Rufibacter sp./DG31D/ whole genome sequencing.</title>
        <authorList>
            <person name="Kim M.K."/>
            <person name="Srinivasan S."/>
            <person name="Lee J.-J."/>
        </authorList>
    </citation>
    <scope>NUCLEOTIDE SEQUENCE [LARGE SCALE GENOMIC DNA]</scope>
    <source>
        <strain evidence="9 10">DG31D</strain>
    </source>
</reference>
<dbReference type="Gene3D" id="3.20.20.140">
    <property type="entry name" value="Metal-dependent hydrolases"/>
    <property type="match status" value="1"/>
</dbReference>
<dbReference type="PATRIC" id="fig|1379910.4.peg.3115"/>
<evidence type="ECO:0000313" key="10">
    <source>
        <dbReference type="Proteomes" id="UP000036458"/>
    </source>
</evidence>
<dbReference type="HAMAP" id="MF_01518">
    <property type="entry name" value="Adenine_deamin"/>
    <property type="match status" value="1"/>
</dbReference>
<keyword evidence="10" id="KW-1185">Reference proteome</keyword>
<proteinExistence type="inferred from homology"/>
<dbReference type="InterPro" id="IPR026912">
    <property type="entry name" value="Adenine_deam_C"/>
</dbReference>
<evidence type="ECO:0000256" key="5">
    <source>
        <dbReference type="ARBA" id="ARBA00047720"/>
    </source>
</evidence>
<comment type="similarity">
    <text evidence="1 6">Belongs to the metallo-dependent hydrolases superfamily. Adenine deaminase family.</text>
</comment>
<dbReference type="GO" id="GO:0000034">
    <property type="term" value="F:adenine deaminase activity"/>
    <property type="evidence" value="ECO:0007669"/>
    <property type="project" value="UniProtKB-UniRule"/>
</dbReference>
<evidence type="ECO:0000256" key="3">
    <source>
        <dbReference type="ARBA" id="ARBA00022801"/>
    </source>
</evidence>
<dbReference type="InterPro" id="IPR032466">
    <property type="entry name" value="Metal_Hydrolase"/>
</dbReference>
<gene>
    <name evidence="6" type="primary">ade</name>
    <name evidence="9" type="ORF">TH63_14315</name>
</gene>
<dbReference type="EC" id="3.5.4.2" evidence="2 6"/>
<protein>
    <recommendedName>
        <fullName evidence="2 6">Adenine deaminase</fullName>
        <shortName evidence="6">Adenase</shortName>
        <shortName evidence="6">Adenine aminase</shortName>
        <ecNumber evidence="2 6">3.5.4.2</ecNumber>
    </recommendedName>
</protein>
<evidence type="ECO:0000256" key="2">
    <source>
        <dbReference type="ARBA" id="ARBA00012782"/>
    </source>
</evidence>
<dbReference type="PANTHER" id="PTHR11113:SF2">
    <property type="entry name" value="ADENINE DEAMINASE"/>
    <property type="match status" value="1"/>
</dbReference>
<feature type="domain" description="Adenine deaminase C-terminal" evidence="8">
    <location>
        <begin position="374"/>
        <end position="540"/>
    </location>
</feature>
<dbReference type="SUPFAM" id="SSF51338">
    <property type="entry name" value="Composite domain of metallo-dependent hydrolases"/>
    <property type="match status" value="1"/>
</dbReference>
<evidence type="ECO:0000259" key="8">
    <source>
        <dbReference type="Pfam" id="PF13382"/>
    </source>
</evidence>
<dbReference type="Proteomes" id="UP000036458">
    <property type="component" value="Chromosome"/>
</dbReference>
<dbReference type="GO" id="GO:0006146">
    <property type="term" value="P:adenine catabolic process"/>
    <property type="evidence" value="ECO:0007669"/>
    <property type="project" value="InterPro"/>
</dbReference>
<evidence type="ECO:0000313" key="9">
    <source>
        <dbReference type="EMBL" id="AKQ46539.1"/>
    </source>
</evidence>
<evidence type="ECO:0000256" key="1">
    <source>
        <dbReference type="ARBA" id="ARBA00006773"/>
    </source>
</evidence>
<name>A0A0H4VRW6_9BACT</name>
<dbReference type="NCBIfam" id="TIGR01178">
    <property type="entry name" value="ade"/>
    <property type="match status" value="1"/>
</dbReference>
<dbReference type="Pfam" id="PF01979">
    <property type="entry name" value="Amidohydro_1"/>
    <property type="match status" value="1"/>
</dbReference>
<evidence type="ECO:0000256" key="4">
    <source>
        <dbReference type="ARBA" id="ARBA00023211"/>
    </source>
</evidence>
<dbReference type="CDD" id="cd01295">
    <property type="entry name" value="AdeC"/>
    <property type="match status" value="1"/>
</dbReference>
<comment type="catalytic activity">
    <reaction evidence="5 6">
        <text>adenine + H2O + H(+) = hypoxanthine + NH4(+)</text>
        <dbReference type="Rhea" id="RHEA:23688"/>
        <dbReference type="ChEBI" id="CHEBI:15377"/>
        <dbReference type="ChEBI" id="CHEBI:15378"/>
        <dbReference type="ChEBI" id="CHEBI:16708"/>
        <dbReference type="ChEBI" id="CHEBI:17368"/>
        <dbReference type="ChEBI" id="CHEBI:28938"/>
        <dbReference type="EC" id="3.5.4.2"/>
    </reaction>
</comment>
<dbReference type="SUPFAM" id="SSF51556">
    <property type="entry name" value="Metallo-dependent hydrolases"/>
    <property type="match status" value="1"/>
</dbReference>
<evidence type="ECO:0000259" key="7">
    <source>
        <dbReference type="Pfam" id="PF01979"/>
    </source>
</evidence>
<dbReference type="InterPro" id="IPR006679">
    <property type="entry name" value="Adenine_deam"/>
</dbReference>
<dbReference type="PANTHER" id="PTHR11113">
    <property type="entry name" value="N-ACETYLGLUCOSAMINE-6-PHOSPHATE DEACETYLASE"/>
    <property type="match status" value="1"/>
</dbReference>